<sequence length="230" mass="26506">MSDDKIASWAGSVVISTSVSIVLGLYSTYSGRNGWYKNNGKLSIILAIVVPLISLIGLVGMCIGVNDDIDRLNLLSLPNPFWPELTFFFNTLHSFIVFIIEEWIYSNCTNYSRIETYMSLFLGYPMLERYADNMGMNKKDILKLVRNRSNEDTFRKMANKYQISVEELKNRLNSHGKVIVRFPIMIYVFIWLFVIVLAVPGYILVFRGLVNLPVVYTQWFRTVLNAVHLH</sequence>
<comment type="caution">
    <text evidence="1">The sequence shown here is derived from an EMBL/GenBank/DDBJ whole genome shotgun (WGS) entry which is preliminary data.</text>
</comment>
<evidence type="ECO:0000313" key="1">
    <source>
        <dbReference type="EMBL" id="CAG8645092.1"/>
    </source>
</evidence>
<protein>
    <submittedName>
        <fullName evidence="1">16065_t:CDS:1</fullName>
    </submittedName>
</protein>
<dbReference type="Proteomes" id="UP000789702">
    <property type="component" value="Unassembled WGS sequence"/>
</dbReference>
<reference evidence="1" key="1">
    <citation type="submission" date="2021-06" db="EMBL/GenBank/DDBJ databases">
        <authorList>
            <person name="Kallberg Y."/>
            <person name="Tangrot J."/>
            <person name="Rosling A."/>
        </authorList>
    </citation>
    <scope>NUCLEOTIDE SEQUENCE</scope>
    <source>
        <strain evidence="1">IL203A</strain>
    </source>
</reference>
<organism evidence="1 2">
    <name type="scientific">Dentiscutata heterogama</name>
    <dbReference type="NCBI Taxonomy" id="1316150"/>
    <lineage>
        <taxon>Eukaryota</taxon>
        <taxon>Fungi</taxon>
        <taxon>Fungi incertae sedis</taxon>
        <taxon>Mucoromycota</taxon>
        <taxon>Glomeromycotina</taxon>
        <taxon>Glomeromycetes</taxon>
        <taxon>Diversisporales</taxon>
        <taxon>Gigasporaceae</taxon>
        <taxon>Dentiscutata</taxon>
    </lineage>
</organism>
<evidence type="ECO:0000313" key="2">
    <source>
        <dbReference type="Proteomes" id="UP000789702"/>
    </source>
</evidence>
<dbReference type="EMBL" id="CAJVPU010015179">
    <property type="protein sequence ID" value="CAG8645092.1"/>
    <property type="molecule type" value="Genomic_DNA"/>
</dbReference>
<feature type="non-terminal residue" evidence="1">
    <location>
        <position position="230"/>
    </location>
</feature>
<keyword evidence="2" id="KW-1185">Reference proteome</keyword>
<proteinExistence type="predicted"/>
<accession>A0ACA9NBI0</accession>
<name>A0ACA9NBI0_9GLOM</name>
<gene>
    <name evidence="1" type="ORF">DHETER_LOCUS9022</name>
</gene>